<evidence type="ECO:0000256" key="7">
    <source>
        <dbReference type="ARBA" id="ARBA00022729"/>
    </source>
</evidence>
<accession>A0A9P8MHI7</accession>
<evidence type="ECO:0000313" key="13">
    <source>
        <dbReference type="Proteomes" id="UP000764110"/>
    </source>
</evidence>
<dbReference type="EMBL" id="JACEFI010000001">
    <property type="protein sequence ID" value="KAH0601826.1"/>
    <property type="molecule type" value="Genomic_DNA"/>
</dbReference>
<keyword evidence="13" id="KW-1185">Reference proteome</keyword>
<dbReference type="FunFam" id="3.20.20.140:FF:000017">
    <property type="entry name" value="Adenosine deaminase 2"/>
    <property type="match status" value="1"/>
</dbReference>
<feature type="domain" description="Adenosine deaminase" evidence="11">
    <location>
        <begin position="270"/>
        <end position="580"/>
    </location>
</feature>
<keyword evidence="7" id="KW-0732">Signal</keyword>
<dbReference type="EC" id="3.5.4.4" evidence="4"/>
<dbReference type="GO" id="GO:0006154">
    <property type="term" value="P:adenosine catabolic process"/>
    <property type="evidence" value="ECO:0007669"/>
    <property type="project" value="TreeGrafter"/>
</dbReference>
<dbReference type="PANTHER" id="PTHR11409:SF37">
    <property type="entry name" value="ADENOSINE DEAMINASE DOMAIN-CONTAINING PROTEIN"/>
    <property type="match status" value="1"/>
</dbReference>
<evidence type="ECO:0000256" key="3">
    <source>
        <dbReference type="ARBA" id="ARBA00006083"/>
    </source>
</evidence>
<comment type="subcellular location">
    <subcellularLocation>
        <location evidence="2">Secreted</location>
    </subcellularLocation>
</comment>
<proteinExistence type="inferred from homology"/>
<evidence type="ECO:0000256" key="6">
    <source>
        <dbReference type="ARBA" id="ARBA00022723"/>
    </source>
</evidence>
<keyword evidence="5" id="KW-0964">Secreted</keyword>
<dbReference type="SUPFAM" id="SSF51556">
    <property type="entry name" value="Metallo-dependent hydrolases"/>
    <property type="match status" value="1"/>
</dbReference>
<comment type="similarity">
    <text evidence="3">Belongs to the metallo-dependent hydrolases superfamily. Adenosine and AMP deaminases family. ADGF subfamily.</text>
</comment>
<protein>
    <recommendedName>
        <fullName evidence="4">adenosine deaminase</fullName>
        <ecNumber evidence="4">3.5.4.4</ecNumber>
    </recommendedName>
</protein>
<dbReference type="InterPro" id="IPR006330">
    <property type="entry name" value="Ado/ade_deaminase"/>
</dbReference>
<gene>
    <name evidence="12" type="ORF">MHUMG1_00705</name>
</gene>
<evidence type="ECO:0000256" key="5">
    <source>
        <dbReference type="ARBA" id="ARBA00022525"/>
    </source>
</evidence>
<evidence type="ECO:0000256" key="1">
    <source>
        <dbReference type="ARBA" id="ARBA00001947"/>
    </source>
</evidence>
<dbReference type="GO" id="GO:0005576">
    <property type="term" value="C:extracellular region"/>
    <property type="evidence" value="ECO:0007669"/>
    <property type="project" value="UniProtKB-SubCell"/>
</dbReference>
<dbReference type="AlphaFoldDB" id="A0A9P8MHI7"/>
<name>A0A9P8MHI7_9HYPO</name>
<comment type="cofactor">
    <cofactor evidence="1">
        <name>Zn(2+)</name>
        <dbReference type="ChEBI" id="CHEBI:29105"/>
    </cofactor>
</comment>
<keyword evidence="6" id="KW-0479">Metal-binding</keyword>
<reference evidence="12 13" key="1">
    <citation type="submission" date="2020-07" db="EMBL/GenBank/DDBJ databases">
        <title>Metarhizium humberi genome.</title>
        <authorList>
            <person name="Lysoe E."/>
        </authorList>
    </citation>
    <scope>NUCLEOTIDE SEQUENCE [LARGE SCALE GENOMIC DNA]</scope>
    <source>
        <strain evidence="12 13">ESALQ1638</strain>
    </source>
</reference>
<organism evidence="12 13">
    <name type="scientific">Metarhizium humberi</name>
    <dbReference type="NCBI Taxonomy" id="2596975"/>
    <lineage>
        <taxon>Eukaryota</taxon>
        <taxon>Fungi</taxon>
        <taxon>Dikarya</taxon>
        <taxon>Ascomycota</taxon>
        <taxon>Pezizomycotina</taxon>
        <taxon>Sordariomycetes</taxon>
        <taxon>Hypocreomycetidae</taxon>
        <taxon>Hypocreales</taxon>
        <taxon>Clavicipitaceae</taxon>
        <taxon>Metarhizium</taxon>
    </lineage>
</organism>
<evidence type="ECO:0000313" key="12">
    <source>
        <dbReference type="EMBL" id="KAH0601826.1"/>
    </source>
</evidence>
<dbReference type="InterPro" id="IPR001365">
    <property type="entry name" value="A_deaminase_dom"/>
</dbReference>
<comment type="caution">
    <text evidence="12">The sequence shown here is derived from an EMBL/GenBank/DDBJ whole genome shotgun (WGS) entry which is preliminary data.</text>
</comment>
<dbReference type="GO" id="GO:0004000">
    <property type="term" value="F:adenosine deaminase activity"/>
    <property type="evidence" value="ECO:0007669"/>
    <property type="project" value="TreeGrafter"/>
</dbReference>
<evidence type="ECO:0000256" key="9">
    <source>
        <dbReference type="ARBA" id="ARBA00047764"/>
    </source>
</evidence>
<dbReference type="Pfam" id="PF00962">
    <property type="entry name" value="A_deaminase"/>
    <property type="match status" value="1"/>
</dbReference>
<evidence type="ECO:0000256" key="2">
    <source>
        <dbReference type="ARBA" id="ARBA00004613"/>
    </source>
</evidence>
<comment type="catalytic activity">
    <reaction evidence="9">
        <text>adenosine + H2O + H(+) = inosine + NH4(+)</text>
        <dbReference type="Rhea" id="RHEA:24408"/>
        <dbReference type="ChEBI" id="CHEBI:15377"/>
        <dbReference type="ChEBI" id="CHEBI:15378"/>
        <dbReference type="ChEBI" id="CHEBI:16335"/>
        <dbReference type="ChEBI" id="CHEBI:17596"/>
        <dbReference type="ChEBI" id="CHEBI:28938"/>
        <dbReference type="EC" id="3.5.4.4"/>
    </reaction>
</comment>
<dbReference type="GO" id="GO:0046872">
    <property type="term" value="F:metal ion binding"/>
    <property type="evidence" value="ECO:0007669"/>
    <property type="project" value="UniProtKB-KW"/>
</dbReference>
<evidence type="ECO:0000259" key="11">
    <source>
        <dbReference type="Pfam" id="PF00962"/>
    </source>
</evidence>
<keyword evidence="8" id="KW-0378">Hydrolase</keyword>
<dbReference type="Gene3D" id="3.20.20.140">
    <property type="entry name" value="Metal-dependent hydrolases"/>
    <property type="match status" value="1"/>
</dbReference>
<feature type="region of interest" description="Disordered" evidence="10">
    <location>
        <begin position="31"/>
        <end position="53"/>
    </location>
</feature>
<evidence type="ECO:0000256" key="4">
    <source>
        <dbReference type="ARBA" id="ARBA00012784"/>
    </source>
</evidence>
<dbReference type="Proteomes" id="UP000764110">
    <property type="component" value="Unassembled WGS sequence"/>
</dbReference>
<evidence type="ECO:0000256" key="10">
    <source>
        <dbReference type="SAM" id="MobiDB-lite"/>
    </source>
</evidence>
<dbReference type="GO" id="GO:0046103">
    <property type="term" value="P:inosine biosynthetic process"/>
    <property type="evidence" value="ECO:0007669"/>
    <property type="project" value="TreeGrafter"/>
</dbReference>
<dbReference type="InterPro" id="IPR032466">
    <property type="entry name" value="Metal_Hydrolase"/>
</dbReference>
<evidence type="ECO:0000256" key="8">
    <source>
        <dbReference type="ARBA" id="ARBA00022801"/>
    </source>
</evidence>
<dbReference type="PANTHER" id="PTHR11409">
    <property type="entry name" value="ADENOSINE DEAMINASE"/>
    <property type="match status" value="1"/>
</dbReference>
<sequence length="635" mass="72851">MELHKCLNDADRQDKEAANRMVQAQYNELDARGLSNSPPLNIGSIGSKPNSSEDHVECMKEYEAAYAKERNRIWQQEKDLAFDSRCRANATALEQRVDQILHEFRRQDEDMFENQPPRSGHGGQQHQRFVGDHYLSNVDLIPKTALWRVAKQTPKGSHLHNHFNACLPASFLLDQAAQMPRMYIMGDRSLNPANLKMCQIQFSIKSEESEKDGPGPENIFSQDCESGRLWSMKLSEFLGQSKDRFNGLEPMEWLRTKVEFDEEEVHGPEQTQRGSWQLFNMRTRLMKGLFNYETGFRKYAQAYLQNLVEDKILYAELRVTFMESNYLFSDDGKERKNNFEIVRIIAEELDQFKASLTNKNAFHHVKVIYCTPRSMEPEMVQAGLDECIKLKELWPELIAGYDLVGQEGPAKDVKYPLQKFAYQFHSFRQNCEAKGLDIPFLFHCGETLEMGTSTDGNLIDALMLGAKRIGHGFALIKHPHIMQQMKAKGVCLELCPISNEILGLTPRVAGHSMYPLLANNVHCTINADNGTLFRSSLSHDFYQTLAGKDDLGIYGVKQLILWSIQHACLDDDEKQQVLKKWEQQWADFLNQVDELLRLFTTSKGMAEQAVQMTELEKQPTFAPRQGATTRLMWDG</sequence>